<proteinExistence type="predicted"/>
<evidence type="ECO:0000313" key="1">
    <source>
        <dbReference type="EMBL" id="QJA44180.1"/>
    </source>
</evidence>
<evidence type="ECO:0000313" key="2">
    <source>
        <dbReference type="EMBL" id="QJA66199.1"/>
    </source>
</evidence>
<dbReference type="EMBL" id="MT141551">
    <property type="protein sequence ID" value="QJA66199.1"/>
    <property type="molecule type" value="Genomic_DNA"/>
</dbReference>
<accession>A0A6H1ZAG6</accession>
<gene>
    <name evidence="4" type="ORF">MM415A00110_0065</name>
    <name evidence="2" type="ORF">MM415B00359_0010</name>
    <name evidence="1" type="ORF">TM448A00090_0012</name>
    <name evidence="3" type="ORF">TM448B00679_0012</name>
</gene>
<sequence>MPAWPSIEDPEQVLWSEYYQKGQIRTEFENGAVQSRARATSGRWVFTMGWNVMKNTDYLALVAFFDANIGGTFTFIHPFKATSHTCRFSDDKLPEAKIFGARDSAPSWQLIGLQIEEA</sequence>
<dbReference type="EMBL" id="MT144646">
    <property type="protein sequence ID" value="QJH96297.1"/>
    <property type="molecule type" value="Genomic_DNA"/>
</dbReference>
<evidence type="ECO:0000313" key="3">
    <source>
        <dbReference type="EMBL" id="QJH96297.1"/>
    </source>
</evidence>
<name>A0A6H1ZAG6_9ZZZZ</name>
<reference evidence="1" key="1">
    <citation type="submission" date="2020-03" db="EMBL/GenBank/DDBJ databases">
        <title>The deep terrestrial virosphere.</title>
        <authorList>
            <person name="Holmfeldt K."/>
            <person name="Nilsson E."/>
            <person name="Simone D."/>
            <person name="Lopez-Fernandez M."/>
            <person name="Wu X."/>
            <person name="de Brujin I."/>
            <person name="Lundin D."/>
            <person name="Andersson A."/>
            <person name="Bertilsson S."/>
            <person name="Dopson M."/>
        </authorList>
    </citation>
    <scope>NUCLEOTIDE SEQUENCE</scope>
    <source>
        <strain evidence="4">MM415A00110</strain>
        <strain evidence="2">MM415B00359</strain>
        <strain evidence="1">TM448A00090</strain>
        <strain evidence="3">TM448B00679</strain>
    </source>
</reference>
<evidence type="ECO:0000313" key="4">
    <source>
        <dbReference type="EMBL" id="QJI04744.1"/>
    </source>
</evidence>
<dbReference type="EMBL" id="MT145189">
    <property type="protein sequence ID" value="QJI04744.1"/>
    <property type="molecule type" value="Genomic_DNA"/>
</dbReference>
<protein>
    <submittedName>
        <fullName evidence="1">Uncharacterized protein</fullName>
    </submittedName>
</protein>
<dbReference type="EMBL" id="MT143974">
    <property type="protein sequence ID" value="QJA44180.1"/>
    <property type="molecule type" value="Genomic_DNA"/>
</dbReference>
<dbReference type="AlphaFoldDB" id="A0A6H1ZAG6"/>
<organism evidence="1">
    <name type="scientific">viral metagenome</name>
    <dbReference type="NCBI Taxonomy" id="1070528"/>
    <lineage>
        <taxon>unclassified sequences</taxon>
        <taxon>metagenomes</taxon>
        <taxon>organismal metagenomes</taxon>
    </lineage>
</organism>